<gene>
    <name evidence="3" type="ORF">CLV78_102567</name>
</gene>
<keyword evidence="4" id="KW-1185">Reference proteome</keyword>
<dbReference type="InterPro" id="IPR005184">
    <property type="entry name" value="DUF306_Meta_HslJ"/>
</dbReference>
<evidence type="ECO:0000313" key="3">
    <source>
        <dbReference type="EMBL" id="PRY25389.1"/>
    </source>
</evidence>
<dbReference type="OrthoDB" id="9809132at2"/>
<dbReference type="AlphaFoldDB" id="A0A2T0RW19"/>
<dbReference type="Gene3D" id="2.40.128.270">
    <property type="match status" value="1"/>
</dbReference>
<dbReference type="Pfam" id="PF03724">
    <property type="entry name" value="META"/>
    <property type="match status" value="1"/>
</dbReference>
<keyword evidence="1" id="KW-0732">Signal</keyword>
<sequence length="253" mass="26994">MRRLILATLALLLAPTLAAADMLTGTVTYLQRIMPPPGAVLEVTLQDISLADAPAKELATFTKTDLGGPPYRFAFKYDPATINPSNSYALRATITKDGALWMTTDTVYPVLTRGGGTEAEMILKMVAGMEESSAKPNSDFVNTYWKIETLGGEAIPAPQNSKREGHIILRADGNYSATVGCNMIQGGYAVDGAKVDFKPGPMTMMACVPPWDTLERTLVEVLGSAASFGISGETMELVDPAGGTLATFRAVYF</sequence>
<dbReference type="InterPro" id="IPR039366">
    <property type="entry name" value="Pilotin"/>
</dbReference>
<evidence type="ECO:0000313" key="4">
    <source>
        <dbReference type="Proteomes" id="UP000239480"/>
    </source>
</evidence>
<proteinExistence type="predicted"/>
<organism evidence="3 4">
    <name type="scientific">Aliiruegeria haliotis</name>
    <dbReference type="NCBI Taxonomy" id="1280846"/>
    <lineage>
        <taxon>Bacteria</taxon>
        <taxon>Pseudomonadati</taxon>
        <taxon>Pseudomonadota</taxon>
        <taxon>Alphaproteobacteria</taxon>
        <taxon>Rhodobacterales</taxon>
        <taxon>Roseobacteraceae</taxon>
        <taxon>Aliiruegeria</taxon>
    </lineage>
</organism>
<dbReference type="InterPro" id="IPR038670">
    <property type="entry name" value="HslJ-like_sf"/>
</dbReference>
<evidence type="ECO:0000256" key="1">
    <source>
        <dbReference type="SAM" id="SignalP"/>
    </source>
</evidence>
<keyword evidence="3" id="KW-0449">Lipoprotein</keyword>
<dbReference type="PANTHER" id="PTHR38013">
    <property type="entry name" value="GLYCOPROTEIN/POLYSACCHARIDE METABOLISM"/>
    <property type="match status" value="1"/>
</dbReference>
<evidence type="ECO:0000259" key="2">
    <source>
        <dbReference type="Pfam" id="PF03724"/>
    </source>
</evidence>
<protein>
    <submittedName>
        <fullName evidence="3">Putative lipoprotein</fullName>
    </submittedName>
</protein>
<feature type="domain" description="DUF306" evidence="2">
    <location>
        <begin position="139"/>
        <end position="249"/>
    </location>
</feature>
<name>A0A2T0RW19_9RHOB</name>
<dbReference type="Proteomes" id="UP000239480">
    <property type="component" value="Unassembled WGS sequence"/>
</dbReference>
<reference evidence="3 4" key="1">
    <citation type="submission" date="2018-03" db="EMBL/GenBank/DDBJ databases">
        <title>Genomic Encyclopedia of Archaeal and Bacterial Type Strains, Phase II (KMG-II): from individual species to whole genera.</title>
        <authorList>
            <person name="Goeker M."/>
        </authorList>
    </citation>
    <scope>NUCLEOTIDE SEQUENCE [LARGE SCALE GENOMIC DNA]</scope>
    <source>
        <strain evidence="3 4">DSM 29328</strain>
    </source>
</reference>
<feature type="chain" id="PRO_5015554312" evidence="1">
    <location>
        <begin position="20"/>
        <end position="253"/>
    </location>
</feature>
<dbReference type="RefSeq" id="WP_106204285.1">
    <property type="nucleotide sequence ID" value="NZ_PVTD01000002.1"/>
</dbReference>
<accession>A0A2T0RW19</accession>
<feature type="signal peptide" evidence="1">
    <location>
        <begin position="1"/>
        <end position="19"/>
    </location>
</feature>
<comment type="caution">
    <text evidence="3">The sequence shown here is derived from an EMBL/GenBank/DDBJ whole genome shotgun (WGS) entry which is preliminary data.</text>
</comment>
<dbReference type="Pfam" id="PF09619">
    <property type="entry name" value="YscW"/>
    <property type="match status" value="1"/>
</dbReference>
<dbReference type="PANTHER" id="PTHR38013:SF1">
    <property type="entry name" value="GLYCOPROTEIN_POLYSACCHARIDE METABOLISM"/>
    <property type="match status" value="1"/>
</dbReference>
<dbReference type="EMBL" id="PVTD01000002">
    <property type="protein sequence ID" value="PRY25389.1"/>
    <property type="molecule type" value="Genomic_DNA"/>
</dbReference>
<dbReference type="InterPro" id="IPR053196">
    <property type="entry name" value="Lipoprotein_YbaY-like"/>
</dbReference>